<protein>
    <submittedName>
        <fullName evidence="2">Uncharacterized protein</fullName>
    </submittedName>
</protein>
<organism evidence="2 3">
    <name type="scientific">Lasius platythorax</name>
    <dbReference type="NCBI Taxonomy" id="488582"/>
    <lineage>
        <taxon>Eukaryota</taxon>
        <taxon>Metazoa</taxon>
        <taxon>Ecdysozoa</taxon>
        <taxon>Arthropoda</taxon>
        <taxon>Hexapoda</taxon>
        <taxon>Insecta</taxon>
        <taxon>Pterygota</taxon>
        <taxon>Neoptera</taxon>
        <taxon>Endopterygota</taxon>
        <taxon>Hymenoptera</taxon>
        <taxon>Apocrita</taxon>
        <taxon>Aculeata</taxon>
        <taxon>Formicoidea</taxon>
        <taxon>Formicidae</taxon>
        <taxon>Formicinae</taxon>
        <taxon>Lasius</taxon>
        <taxon>Lasius</taxon>
    </lineage>
</organism>
<dbReference type="Proteomes" id="UP001497644">
    <property type="component" value="Chromosome 3"/>
</dbReference>
<evidence type="ECO:0000313" key="3">
    <source>
        <dbReference type="Proteomes" id="UP001497644"/>
    </source>
</evidence>
<dbReference type="EMBL" id="OZ034826">
    <property type="protein sequence ID" value="CAL1682388.1"/>
    <property type="molecule type" value="Genomic_DNA"/>
</dbReference>
<sequence length="73" mass="8180">MDRIGREPPKSQQRSKEERAGRTRLAYDSPMFASLRVLAGFRRIPGLGATYPTGLPLGTELFRKRAFSTLSLV</sequence>
<evidence type="ECO:0000256" key="1">
    <source>
        <dbReference type="SAM" id="MobiDB-lite"/>
    </source>
</evidence>
<keyword evidence="3" id="KW-1185">Reference proteome</keyword>
<gene>
    <name evidence="2" type="ORF">LPLAT_LOCUS8212</name>
</gene>
<accession>A0AAV2NS55</accession>
<feature type="compositionally biased region" description="Basic and acidic residues" evidence="1">
    <location>
        <begin position="1"/>
        <end position="21"/>
    </location>
</feature>
<evidence type="ECO:0000313" key="2">
    <source>
        <dbReference type="EMBL" id="CAL1682388.1"/>
    </source>
</evidence>
<reference evidence="2" key="1">
    <citation type="submission" date="2024-04" db="EMBL/GenBank/DDBJ databases">
        <authorList>
            <consortium name="Molecular Ecology Group"/>
        </authorList>
    </citation>
    <scope>NUCLEOTIDE SEQUENCE</scope>
</reference>
<proteinExistence type="predicted"/>
<name>A0AAV2NS55_9HYME</name>
<dbReference type="AlphaFoldDB" id="A0AAV2NS55"/>
<feature type="region of interest" description="Disordered" evidence="1">
    <location>
        <begin position="1"/>
        <end position="23"/>
    </location>
</feature>